<evidence type="ECO:0000256" key="10">
    <source>
        <dbReference type="SAM" id="Phobius"/>
    </source>
</evidence>
<dbReference type="CDD" id="cd18580">
    <property type="entry name" value="ABC_6TM_ABCC_D2"/>
    <property type="match status" value="1"/>
</dbReference>
<evidence type="ECO:0000256" key="8">
    <source>
        <dbReference type="ARBA" id="ARBA00022989"/>
    </source>
</evidence>
<feature type="transmembrane region" description="Helical" evidence="10">
    <location>
        <begin position="133"/>
        <end position="152"/>
    </location>
</feature>
<gene>
    <name evidence="13" type="ORF">SDRG_07728</name>
</gene>
<dbReference type="RefSeq" id="XP_008611802.1">
    <property type="nucleotide sequence ID" value="XM_008613580.1"/>
</dbReference>
<accession>T0QMA7</accession>
<evidence type="ECO:0000256" key="5">
    <source>
        <dbReference type="ARBA" id="ARBA00022737"/>
    </source>
</evidence>
<protein>
    <recommendedName>
        <fullName evidence="15">Multidrug resistance-associated protein 1</fullName>
    </recommendedName>
</protein>
<feature type="transmembrane region" description="Helical" evidence="10">
    <location>
        <begin position="785"/>
        <end position="802"/>
    </location>
</feature>
<comment type="similarity">
    <text evidence="2">Belongs to the ABC transporter superfamily. ABCC family. Conjugate transporter (TC 3.A.1.208) subfamily.</text>
</comment>
<dbReference type="InterPro" id="IPR027417">
    <property type="entry name" value="P-loop_NTPase"/>
</dbReference>
<dbReference type="VEuPathDB" id="FungiDB:SDRG_07728"/>
<dbReference type="AlphaFoldDB" id="T0QMA7"/>
<dbReference type="InParanoid" id="T0QMA7"/>
<dbReference type="SMART" id="SM00382">
    <property type="entry name" value="AAA"/>
    <property type="match status" value="2"/>
</dbReference>
<proteinExistence type="inferred from homology"/>
<dbReference type="Gene3D" id="1.20.1560.10">
    <property type="entry name" value="ABC transporter type 1, transmembrane domain"/>
    <property type="match status" value="2"/>
</dbReference>
<dbReference type="InterPro" id="IPR003593">
    <property type="entry name" value="AAA+_ATPase"/>
</dbReference>
<dbReference type="OrthoDB" id="72376at2759"/>
<organism evidence="13 14">
    <name type="scientific">Saprolegnia diclina (strain VS20)</name>
    <dbReference type="NCBI Taxonomy" id="1156394"/>
    <lineage>
        <taxon>Eukaryota</taxon>
        <taxon>Sar</taxon>
        <taxon>Stramenopiles</taxon>
        <taxon>Oomycota</taxon>
        <taxon>Saprolegniomycetes</taxon>
        <taxon>Saprolegniales</taxon>
        <taxon>Saprolegniaceae</taxon>
        <taxon>Saprolegnia</taxon>
    </lineage>
</organism>
<evidence type="ECO:0000256" key="6">
    <source>
        <dbReference type="ARBA" id="ARBA00022741"/>
    </source>
</evidence>
<dbReference type="GO" id="GO:0005524">
    <property type="term" value="F:ATP binding"/>
    <property type="evidence" value="ECO:0007669"/>
    <property type="project" value="UniProtKB-KW"/>
</dbReference>
<dbReference type="InterPro" id="IPR050173">
    <property type="entry name" value="ABC_transporter_C-like"/>
</dbReference>
<name>T0QMA7_SAPDV</name>
<evidence type="ECO:0000256" key="2">
    <source>
        <dbReference type="ARBA" id="ARBA00009726"/>
    </source>
</evidence>
<evidence type="ECO:0000256" key="7">
    <source>
        <dbReference type="ARBA" id="ARBA00022840"/>
    </source>
</evidence>
<dbReference type="STRING" id="1156394.T0QMA7"/>
<dbReference type="PROSITE" id="PS50929">
    <property type="entry name" value="ABC_TM1F"/>
    <property type="match status" value="2"/>
</dbReference>
<keyword evidence="14" id="KW-1185">Reference proteome</keyword>
<dbReference type="FunFam" id="3.40.50.300:FF:003872">
    <property type="entry name" value="Multidrug resistance associated protein, putative"/>
    <property type="match status" value="1"/>
</dbReference>
<comment type="subcellular location">
    <subcellularLocation>
        <location evidence="1">Vacuole membrane</location>
        <topology evidence="1">Multi-pass membrane protein</topology>
    </subcellularLocation>
</comment>
<keyword evidence="9 10" id="KW-0472">Membrane</keyword>
<dbReference type="InterPro" id="IPR017871">
    <property type="entry name" value="ABC_transporter-like_CS"/>
</dbReference>
<evidence type="ECO:0008006" key="15">
    <source>
        <dbReference type="Google" id="ProtNLM"/>
    </source>
</evidence>
<dbReference type="PROSITE" id="PS00211">
    <property type="entry name" value="ABC_TRANSPORTER_1"/>
    <property type="match status" value="1"/>
</dbReference>
<feature type="domain" description="ABC transporter" evidence="11">
    <location>
        <begin position="872"/>
        <end position="1106"/>
    </location>
</feature>
<dbReference type="FunCoup" id="T0QMA7">
    <property type="interactions" value="4"/>
</dbReference>
<feature type="domain" description="ABC transmembrane type-1" evidence="12">
    <location>
        <begin position="97"/>
        <end position="335"/>
    </location>
</feature>
<feature type="transmembrane region" description="Helical" evidence="10">
    <location>
        <begin position="596"/>
        <end position="620"/>
    </location>
</feature>
<evidence type="ECO:0000256" key="1">
    <source>
        <dbReference type="ARBA" id="ARBA00004128"/>
    </source>
</evidence>
<dbReference type="GO" id="GO:0016887">
    <property type="term" value="F:ATP hydrolysis activity"/>
    <property type="evidence" value="ECO:0007669"/>
    <property type="project" value="InterPro"/>
</dbReference>
<dbReference type="CDD" id="cd03244">
    <property type="entry name" value="ABCC_MRP_domain2"/>
    <property type="match status" value="1"/>
</dbReference>
<dbReference type="InterPro" id="IPR011527">
    <property type="entry name" value="ABC1_TM_dom"/>
</dbReference>
<dbReference type="InterPro" id="IPR003439">
    <property type="entry name" value="ABC_transporter-like_ATP-bd"/>
</dbReference>
<evidence type="ECO:0000313" key="13">
    <source>
        <dbReference type="EMBL" id="EQC34930.1"/>
    </source>
</evidence>
<feature type="domain" description="ABC transmembrane type-1" evidence="12">
    <location>
        <begin position="551"/>
        <end position="836"/>
    </location>
</feature>
<feature type="transmembrane region" description="Helical" evidence="10">
    <location>
        <begin position="92"/>
        <end position="113"/>
    </location>
</feature>
<dbReference type="PROSITE" id="PS50893">
    <property type="entry name" value="ABC_TRANSPORTER_2"/>
    <property type="match status" value="2"/>
</dbReference>
<dbReference type="OMA" id="DRFCTEY"/>
<reference evidence="13 14" key="1">
    <citation type="submission" date="2012-04" db="EMBL/GenBank/DDBJ databases">
        <title>The Genome Sequence of Saprolegnia declina VS20.</title>
        <authorList>
            <consortium name="The Broad Institute Genome Sequencing Platform"/>
            <person name="Russ C."/>
            <person name="Nusbaum C."/>
            <person name="Tyler B."/>
            <person name="van West P."/>
            <person name="Dieguez-Uribeondo J."/>
            <person name="de Bruijn I."/>
            <person name="Tripathy S."/>
            <person name="Jiang R."/>
            <person name="Young S.K."/>
            <person name="Zeng Q."/>
            <person name="Gargeya S."/>
            <person name="Fitzgerald M."/>
            <person name="Haas B."/>
            <person name="Abouelleil A."/>
            <person name="Alvarado L."/>
            <person name="Arachchi H.M."/>
            <person name="Berlin A."/>
            <person name="Chapman S.B."/>
            <person name="Goldberg J."/>
            <person name="Griggs A."/>
            <person name="Gujja S."/>
            <person name="Hansen M."/>
            <person name="Howarth C."/>
            <person name="Imamovic A."/>
            <person name="Larimer J."/>
            <person name="McCowen C."/>
            <person name="Montmayeur A."/>
            <person name="Murphy C."/>
            <person name="Neiman D."/>
            <person name="Pearson M."/>
            <person name="Priest M."/>
            <person name="Roberts A."/>
            <person name="Saif S."/>
            <person name="Shea T."/>
            <person name="Sisk P."/>
            <person name="Sykes S."/>
            <person name="Wortman J."/>
            <person name="Nusbaum C."/>
            <person name="Birren B."/>
        </authorList>
    </citation>
    <scope>NUCLEOTIDE SEQUENCE [LARGE SCALE GENOMIC DNA]</scope>
    <source>
        <strain evidence="13 14">VS20</strain>
    </source>
</reference>
<dbReference type="FunFam" id="3.40.50.300:FF:000610">
    <property type="entry name" value="Multidrug resistance-associated ABC transporter"/>
    <property type="match status" value="1"/>
</dbReference>
<dbReference type="InterPro" id="IPR044746">
    <property type="entry name" value="ABCC_6TM_D1"/>
</dbReference>
<feature type="domain" description="ABC transporter" evidence="11">
    <location>
        <begin position="198"/>
        <end position="462"/>
    </location>
</feature>
<dbReference type="GO" id="GO:0005774">
    <property type="term" value="C:vacuolar membrane"/>
    <property type="evidence" value="ECO:0007669"/>
    <property type="project" value="UniProtKB-SubCell"/>
</dbReference>
<evidence type="ECO:0000256" key="3">
    <source>
        <dbReference type="ARBA" id="ARBA00022448"/>
    </source>
</evidence>
<dbReference type="PANTHER" id="PTHR24223">
    <property type="entry name" value="ATP-BINDING CASSETTE SUB-FAMILY C"/>
    <property type="match status" value="1"/>
</dbReference>
<dbReference type="GO" id="GO:0140359">
    <property type="term" value="F:ABC-type transporter activity"/>
    <property type="evidence" value="ECO:0007669"/>
    <property type="project" value="InterPro"/>
</dbReference>
<keyword evidence="8 10" id="KW-1133">Transmembrane helix</keyword>
<evidence type="ECO:0000259" key="11">
    <source>
        <dbReference type="PROSITE" id="PS50893"/>
    </source>
</evidence>
<dbReference type="SUPFAM" id="SSF90123">
    <property type="entry name" value="ABC transporter transmembrane region"/>
    <property type="match status" value="2"/>
</dbReference>
<dbReference type="Pfam" id="PF00664">
    <property type="entry name" value="ABC_membrane"/>
    <property type="match status" value="2"/>
</dbReference>
<keyword evidence="4 10" id="KW-0812">Transmembrane</keyword>
<dbReference type="Proteomes" id="UP000030762">
    <property type="component" value="Unassembled WGS sequence"/>
</dbReference>
<dbReference type="eggNOG" id="KOG0054">
    <property type="taxonomic scope" value="Eukaryota"/>
</dbReference>
<dbReference type="Pfam" id="PF00005">
    <property type="entry name" value="ABC_tran"/>
    <property type="match status" value="2"/>
</dbReference>
<keyword evidence="5" id="KW-0677">Repeat</keyword>
<feature type="transmembrane region" description="Helical" evidence="10">
    <location>
        <begin position="537"/>
        <end position="563"/>
    </location>
</feature>
<dbReference type="GeneID" id="19948455"/>
<dbReference type="EMBL" id="JH767153">
    <property type="protein sequence ID" value="EQC34930.1"/>
    <property type="molecule type" value="Genomic_DNA"/>
</dbReference>
<dbReference type="CDD" id="cd18579">
    <property type="entry name" value="ABC_6TM_ABCC_D1"/>
    <property type="match status" value="1"/>
</dbReference>
<keyword evidence="3" id="KW-0813">Transport</keyword>
<sequence>MLKSDKSVPQYRTFDAPAKADAPHPQDTSNVFTWLSFDWVQPFLRVGNTRQLAPEDMWPLQEVNRVGRLAGEFKVVYEHHNKGILTSFFAIYWGRFIVLGFMQLFTVLADLYGPGYVLGEIIRAVEAPVLDTTYVLQLIGSLYVSQLINAFVKSHMNYMNDVIGIQFSSSLRSMLFEKALLLNASSKKEKTAGDIANLFSIDVINVMSFALSIHQIWIVPCQVGFVLYLLYKIIGWSIFVGLGVVAVILVINAVLAIMLGSEEERLFKLKDDRMKVVNEVFGAIQIIKFNAWEEKFQAKIRQLRAIELGSIARFFRIVIVLISFMNCTPVLVTVLDACALQSDLASLPAGDRTEIGQKGINLSGGQKARIALARACYSDADIFILDSPLSAVDAIVASEIFTKCFLGLLAKKTVLLVTHNPEIIESAAVARTLLVQDGQLIESTHDSPRTRQEATSAVTPLKARTPYWEESEIIEYPAPGPRHEMLVTPSLRTPYSYNAREMLYTPREPVAGESFEESGRLIADEERAEGRVSKEVVVAYLGAMGGCCTFVVIAFTTIAMQVLKVGSDLWLTRWANESEGEDAATFAASSELGMGIYAGLALGSCAMITLQTASVFVYGLRGSQKLFDAMLSSLLEAPMRFFDTNPIGRILNRFGDDVGSCDMGIPFSLGPILFEVSSAMFTLGTTLIITKWLGLLVLPLLVVYYKYGAFFLEPLREVNRIWKTTRSPLISLVSEGIDGSTTIRAFGDKQLRRFYRLHHRKIETFCECRFAYSCINQWFSIRIQLISNTIVALILLSIVFLHESLSPGIVGLLITYGLSIPGNLAYLVNIWSQLETSMISPERIHEYINIPKEGDRTTHAQLAPHWPTTGAVAFDNVSFRYKPNDPLVLQNVSFTVAGGEKIGIVGRTGAGKSSLMMALFRMNDVASGSISIDGVDIASVGLRTLRSHLAIIPQNPVLFKGTLRNYLDPFDEYDDAALWNVLRKVQMVDRVSQHDEKLLGPVDENGENFSVGERQMLCMARALLRQAKVVVLDEATAAIDHATDKVLQRVIRTEFATSTVLTIAHRLDTVLDCDRILVFDQGALAQSGTPQALVAAGDGIFFELVHEGGYMDKMTVHRTDEDEA</sequence>
<feature type="transmembrane region" description="Helical" evidence="10">
    <location>
        <begin position="233"/>
        <end position="260"/>
    </location>
</feature>
<dbReference type="SUPFAM" id="SSF52540">
    <property type="entry name" value="P-loop containing nucleoside triphosphate hydrolases"/>
    <property type="match status" value="2"/>
</dbReference>
<feature type="transmembrane region" description="Helical" evidence="10">
    <location>
        <begin position="808"/>
        <end position="828"/>
    </location>
</feature>
<dbReference type="PANTHER" id="PTHR24223:SF443">
    <property type="entry name" value="MULTIDRUG-RESISTANCE LIKE PROTEIN 1, ISOFORM I"/>
    <property type="match status" value="1"/>
</dbReference>
<evidence type="ECO:0000313" key="14">
    <source>
        <dbReference type="Proteomes" id="UP000030762"/>
    </source>
</evidence>
<dbReference type="InterPro" id="IPR036640">
    <property type="entry name" value="ABC1_TM_sf"/>
</dbReference>
<feature type="transmembrane region" description="Helical" evidence="10">
    <location>
        <begin position="195"/>
        <end position="213"/>
    </location>
</feature>
<evidence type="ECO:0000256" key="4">
    <source>
        <dbReference type="ARBA" id="ARBA00022692"/>
    </source>
</evidence>
<dbReference type="Gene3D" id="3.40.50.300">
    <property type="entry name" value="P-loop containing nucleotide triphosphate hydrolases"/>
    <property type="match status" value="2"/>
</dbReference>
<keyword evidence="7" id="KW-0067">ATP-binding</keyword>
<evidence type="ECO:0000259" key="12">
    <source>
        <dbReference type="PROSITE" id="PS50929"/>
    </source>
</evidence>
<evidence type="ECO:0000256" key="9">
    <source>
        <dbReference type="ARBA" id="ARBA00023136"/>
    </source>
</evidence>
<dbReference type="FunFam" id="1.20.1560.10:FF:000063">
    <property type="entry name" value="Multidrug resistance protein ABC transporter"/>
    <property type="match status" value="1"/>
</dbReference>
<keyword evidence="6" id="KW-0547">Nucleotide-binding</keyword>
<dbReference type="InterPro" id="IPR044726">
    <property type="entry name" value="ABCC_6TM_D2"/>
</dbReference>